<dbReference type="InterPro" id="IPR048280">
    <property type="entry name" value="COX6B-like"/>
</dbReference>
<dbReference type="PANTHER" id="PTHR11387">
    <property type="entry name" value="CYTOCHROME C OXIDASE SUBUNIT 6B"/>
    <property type="match status" value="1"/>
</dbReference>
<reference evidence="5" key="1">
    <citation type="submission" date="2021-06" db="EMBL/GenBank/DDBJ databases">
        <authorList>
            <person name="Hodson N. C."/>
            <person name="Mongue J. A."/>
            <person name="Jaron S. K."/>
        </authorList>
    </citation>
    <scope>NUCLEOTIDE SEQUENCE</scope>
</reference>
<comment type="caution">
    <text evidence="5">The sequence shown here is derived from an EMBL/GenBank/DDBJ whole genome shotgun (WGS) entry which is preliminary data.</text>
</comment>
<dbReference type="GO" id="GO:0005739">
    <property type="term" value="C:mitochondrion"/>
    <property type="evidence" value="ECO:0007669"/>
    <property type="project" value="UniProtKB-SubCell"/>
</dbReference>
<evidence type="ECO:0000256" key="4">
    <source>
        <dbReference type="PIRNR" id="PIRNR000278"/>
    </source>
</evidence>
<dbReference type="Proteomes" id="UP000708208">
    <property type="component" value="Unassembled WGS sequence"/>
</dbReference>
<keyword evidence="3" id="KW-1015">Disulfide bond</keyword>
<evidence type="ECO:0000256" key="3">
    <source>
        <dbReference type="ARBA" id="ARBA00023157"/>
    </source>
</evidence>
<keyword evidence="6" id="KW-1185">Reference proteome</keyword>
<dbReference type="PROSITE" id="PS51808">
    <property type="entry name" value="CHCH"/>
    <property type="match status" value="1"/>
</dbReference>
<evidence type="ECO:0000313" key="5">
    <source>
        <dbReference type="EMBL" id="CAG7820166.1"/>
    </source>
</evidence>
<dbReference type="InterPro" id="IPR003213">
    <property type="entry name" value="Cyt_c_oxidase_su6B"/>
</dbReference>
<keyword evidence="2 4" id="KW-0496">Mitochondrion</keyword>
<dbReference type="GO" id="GO:0045277">
    <property type="term" value="C:respiratory chain complex IV"/>
    <property type="evidence" value="ECO:0007669"/>
    <property type="project" value="InterPro"/>
</dbReference>
<dbReference type="OrthoDB" id="1107506at2759"/>
<comment type="function">
    <text evidence="4">Component of the cytochrome c oxidase, the last enzyme in the mitochondrial electron transport chain which drives oxidative phosphorylation.</text>
</comment>
<dbReference type="Pfam" id="PF02297">
    <property type="entry name" value="COX6B"/>
    <property type="match status" value="1"/>
</dbReference>
<protein>
    <recommendedName>
        <fullName evidence="4">Cytochrome c oxidase subunit</fullName>
    </recommendedName>
</protein>
<dbReference type="EMBL" id="CAJVCH010471461">
    <property type="protein sequence ID" value="CAG7820166.1"/>
    <property type="molecule type" value="Genomic_DNA"/>
</dbReference>
<evidence type="ECO:0000256" key="1">
    <source>
        <dbReference type="ARBA" id="ARBA00004173"/>
    </source>
</evidence>
<accession>A0A8J2P9S0</accession>
<evidence type="ECO:0000313" key="6">
    <source>
        <dbReference type="Proteomes" id="UP000708208"/>
    </source>
</evidence>
<gene>
    <name evidence="5" type="ORF">AFUS01_LOCUS30571</name>
</gene>
<dbReference type="PIRSF" id="PIRSF000278">
    <property type="entry name" value="Cyt_c_oxidase_6B"/>
    <property type="match status" value="1"/>
</dbReference>
<name>A0A8J2P9S0_9HEXA</name>
<dbReference type="FunFam" id="1.10.10.140:FF:000001">
    <property type="entry name" value="Cytochrome c oxidase subunit 6B1"/>
    <property type="match status" value="1"/>
</dbReference>
<dbReference type="AlphaFoldDB" id="A0A8J2P9S0"/>
<comment type="subcellular location">
    <subcellularLocation>
        <location evidence="1">Mitochondrion</location>
    </subcellularLocation>
</comment>
<evidence type="ECO:0000256" key="2">
    <source>
        <dbReference type="ARBA" id="ARBA00023128"/>
    </source>
</evidence>
<dbReference type="CDD" id="cd00926">
    <property type="entry name" value="Cyt_c_Oxidase_VIb"/>
    <property type="match status" value="1"/>
</dbReference>
<sequence length="78" mass="9146">MADEVKIGTAPFDPRFPNQNQTKHCFTSFVDYKRCTKLRGEDYAPCKYFEKAYNSLCPNAWVEKWESQIEEGTFPTKI</sequence>
<organism evidence="5 6">
    <name type="scientific">Allacma fusca</name>
    <dbReference type="NCBI Taxonomy" id="39272"/>
    <lineage>
        <taxon>Eukaryota</taxon>
        <taxon>Metazoa</taxon>
        <taxon>Ecdysozoa</taxon>
        <taxon>Arthropoda</taxon>
        <taxon>Hexapoda</taxon>
        <taxon>Collembola</taxon>
        <taxon>Symphypleona</taxon>
        <taxon>Sminthuridae</taxon>
        <taxon>Allacma</taxon>
    </lineage>
</organism>
<comment type="similarity">
    <text evidence="4">Belongs to the cytochrome c oxidase subunit 6B.</text>
</comment>
<proteinExistence type="inferred from homology"/>